<keyword evidence="3" id="KW-1185">Reference proteome</keyword>
<evidence type="ECO:0000256" key="1">
    <source>
        <dbReference type="SAM" id="SignalP"/>
    </source>
</evidence>
<accession>A0ABQ3L0U4</accession>
<sequence length="67" mass="7150">MDVLRLTAAGLCLLLTSTVVDAAQKSINTLATVCEDCSCQQAVSYTKAHAAPRIECSYATEDLRSDI</sequence>
<evidence type="ECO:0000313" key="2">
    <source>
        <dbReference type="EMBL" id="GHG64952.1"/>
    </source>
</evidence>
<protein>
    <submittedName>
        <fullName evidence="2">Uncharacterized protein</fullName>
    </submittedName>
</protein>
<comment type="caution">
    <text evidence="2">The sequence shown here is derived from an EMBL/GenBank/DDBJ whole genome shotgun (WGS) entry which is preliminary data.</text>
</comment>
<feature type="signal peptide" evidence="1">
    <location>
        <begin position="1"/>
        <end position="22"/>
    </location>
</feature>
<proteinExistence type="predicted"/>
<evidence type="ECO:0000313" key="3">
    <source>
        <dbReference type="Proteomes" id="UP000659697"/>
    </source>
</evidence>
<reference evidence="3" key="1">
    <citation type="journal article" date="2019" name="Int. J. Syst. Evol. Microbiol.">
        <title>The Global Catalogue of Microorganisms (GCM) 10K type strain sequencing project: providing services to taxonomists for standard genome sequencing and annotation.</title>
        <authorList>
            <consortium name="The Broad Institute Genomics Platform"/>
            <consortium name="The Broad Institute Genome Sequencing Center for Infectious Disease"/>
            <person name="Wu L."/>
            <person name="Ma J."/>
        </authorList>
    </citation>
    <scope>NUCLEOTIDE SEQUENCE [LARGE SCALE GENOMIC DNA]</scope>
    <source>
        <strain evidence="3">CGMCC 1.7003</strain>
    </source>
</reference>
<organism evidence="2 3">
    <name type="scientific">Alishewanella longhuensis</name>
    <dbReference type="NCBI Taxonomy" id="1091037"/>
    <lineage>
        <taxon>Bacteria</taxon>
        <taxon>Pseudomonadati</taxon>
        <taxon>Pseudomonadota</taxon>
        <taxon>Gammaproteobacteria</taxon>
        <taxon>Alteromonadales</taxon>
        <taxon>Alteromonadaceae</taxon>
        <taxon>Alishewanella</taxon>
    </lineage>
</organism>
<name>A0ABQ3L0U4_9ALTE</name>
<feature type="chain" id="PRO_5045669353" evidence="1">
    <location>
        <begin position="23"/>
        <end position="67"/>
    </location>
</feature>
<keyword evidence="1" id="KW-0732">Signal</keyword>
<dbReference type="Proteomes" id="UP000659697">
    <property type="component" value="Unassembled WGS sequence"/>
</dbReference>
<dbReference type="EMBL" id="BNAO01000002">
    <property type="protein sequence ID" value="GHG64952.1"/>
    <property type="molecule type" value="Genomic_DNA"/>
</dbReference>
<gene>
    <name evidence="2" type="ORF">GCM10010919_11960</name>
</gene>